<dbReference type="SUPFAM" id="SSF55856">
    <property type="entry name" value="Cytochrome b5-like heme/steroid binding domain"/>
    <property type="match status" value="1"/>
</dbReference>
<dbReference type="Pfam" id="PF00173">
    <property type="entry name" value="Cyt-b5"/>
    <property type="match status" value="1"/>
</dbReference>
<dbReference type="InterPro" id="IPR001199">
    <property type="entry name" value="Cyt_B5-like_heme/steroid-bd"/>
</dbReference>
<reference evidence="4 5" key="1">
    <citation type="journal article" date="2016" name="Nat. Commun.">
        <title>Extremotolerant tardigrade genome and improved radiotolerance of human cultured cells by tardigrade-unique protein.</title>
        <authorList>
            <person name="Hashimoto T."/>
            <person name="Horikawa D.D."/>
            <person name="Saito Y."/>
            <person name="Kuwahara H."/>
            <person name="Kozuka-Hata H."/>
            <person name="Shin-I T."/>
            <person name="Minakuchi Y."/>
            <person name="Ohishi K."/>
            <person name="Motoyama A."/>
            <person name="Aizu T."/>
            <person name="Enomoto A."/>
            <person name="Kondo K."/>
            <person name="Tanaka S."/>
            <person name="Hara Y."/>
            <person name="Koshikawa S."/>
            <person name="Sagara H."/>
            <person name="Miura T."/>
            <person name="Yokobori S."/>
            <person name="Miyagawa K."/>
            <person name="Suzuki Y."/>
            <person name="Kubo T."/>
            <person name="Oyama M."/>
            <person name="Kohara Y."/>
            <person name="Fujiyama A."/>
            <person name="Arakawa K."/>
            <person name="Katayama T."/>
            <person name="Toyoda A."/>
            <person name="Kunieda T."/>
        </authorList>
    </citation>
    <scope>NUCLEOTIDE SEQUENCE [LARGE SCALE GENOMIC DNA]</scope>
    <source>
        <strain evidence="4 5">YOKOZUNA-1</strain>
    </source>
</reference>
<evidence type="ECO:0000313" key="5">
    <source>
        <dbReference type="Proteomes" id="UP000186922"/>
    </source>
</evidence>
<dbReference type="FunFam" id="3.10.120.10:FF:000003">
    <property type="entry name" value="membrane-associated progesterone receptor component 1"/>
    <property type="match status" value="1"/>
</dbReference>
<dbReference type="EMBL" id="BDGG01000006">
    <property type="protein sequence ID" value="GAV01000.1"/>
    <property type="molecule type" value="Genomic_DNA"/>
</dbReference>
<evidence type="ECO:0000256" key="1">
    <source>
        <dbReference type="ARBA" id="ARBA00038357"/>
    </source>
</evidence>
<dbReference type="InterPro" id="IPR050577">
    <property type="entry name" value="MAPR/NEUFC/NENF-like"/>
</dbReference>
<gene>
    <name evidence="4" type="primary">RvY_11777-1</name>
    <name evidence="4" type="synonym">RvY_11777.1</name>
    <name evidence="4" type="ORF">RvY_11777</name>
</gene>
<comment type="similarity">
    <text evidence="1">Belongs to the cytochrome b5 family. MAPR subfamily.</text>
</comment>
<dbReference type="GO" id="GO:0005783">
    <property type="term" value="C:endoplasmic reticulum"/>
    <property type="evidence" value="ECO:0007669"/>
    <property type="project" value="TreeGrafter"/>
</dbReference>
<evidence type="ECO:0000313" key="4">
    <source>
        <dbReference type="EMBL" id="GAV01000.1"/>
    </source>
</evidence>
<keyword evidence="5" id="KW-1185">Reference proteome</keyword>
<proteinExistence type="inferred from homology"/>
<sequence length="234" mass="25759">MDQEVKENVVTEKVVVADNSTIVESGASEGGLYGIVQDIVQNPLNLILLSICFYLLWKIIQERFLKKEAPVPKRSPPLPKLPKRDFTLAELRSYDGTASSPDGRILVAINGKVFDVTRGKSFYGPGGAYDNLAGHDASRALATFALGPDAFRDTYDDLSDLTIDQMNTMKDWEAQFQDKYDLVGRLLRPGEAPHDYAIDDEEESSNGPSTGTSTPARVDSKSEIVTSIETKKIK</sequence>
<dbReference type="InterPro" id="IPR036400">
    <property type="entry name" value="Cyt_B5-like_heme/steroid_sf"/>
</dbReference>
<dbReference type="SMART" id="SM01117">
    <property type="entry name" value="Cyt-b5"/>
    <property type="match status" value="1"/>
</dbReference>
<dbReference type="GO" id="GO:0016020">
    <property type="term" value="C:membrane"/>
    <property type="evidence" value="ECO:0007669"/>
    <property type="project" value="TreeGrafter"/>
</dbReference>
<accession>A0A1D1VHB0</accession>
<evidence type="ECO:0000256" key="2">
    <source>
        <dbReference type="SAM" id="MobiDB-lite"/>
    </source>
</evidence>
<protein>
    <recommendedName>
        <fullName evidence="3">Cytochrome b5 heme-binding domain-containing protein</fullName>
    </recommendedName>
</protein>
<evidence type="ECO:0000259" key="3">
    <source>
        <dbReference type="SMART" id="SM01117"/>
    </source>
</evidence>
<feature type="region of interest" description="Disordered" evidence="2">
    <location>
        <begin position="192"/>
        <end position="234"/>
    </location>
</feature>
<comment type="caution">
    <text evidence="4">The sequence shown here is derived from an EMBL/GenBank/DDBJ whole genome shotgun (WGS) entry which is preliminary data.</text>
</comment>
<dbReference type="AlphaFoldDB" id="A0A1D1VHB0"/>
<name>A0A1D1VHB0_RAMVA</name>
<dbReference type="Gene3D" id="3.10.120.10">
    <property type="entry name" value="Cytochrome b5-like heme/steroid binding domain"/>
    <property type="match status" value="1"/>
</dbReference>
<dbReference type="Proteomes" id="UP000186922">
    <property type="component" value="Unassembled WGS sequence"/>
</dbReference>
<dbReference type="PANTHER" id="PTHR10281">
    <property type="entry name" value="MEMBRANE-ASSOCIATED PROGESTERONE RECEPTOR COMPONENT-RELATED"/>
    <property type="match status" value="1"/>
</dbReference>
<dbReference type="PANTHER" id="PTHR10281:SF106">
    <property type="entry name" value="IP06960P-RELATED"/>
    <property type="match status" value="1"/>
</dbReference>
<dbReference type="STRING" id="947166.A0A1D1VHB0"/>
<feature type="domain" description="Cytochrome b5 heme-binding" evidence="3">
    <location>
        <begin position="86"/>
        <end position="187"/>
    </location>
</feature>
<organism evidence="4 5">
    <name type="scientific">Ramazzottius varieornatus</name>
    <name type="common">Water bear</name>
    <name type="synonym">Tardigrade</name>
    <dbReference type="NCBI Taxonomy" id="947166"/>
    <lineage>
        <taxon>Eukaryota</taxon>
        <taxon>Metazoa</taxon>
        <taxon>Ecdysozoa</taxon>
        <taxon>Tardigrada</taxon>
        <taxon>Eutardigrada</taxon>
        <taxon>Parachela</taxon>
        <taxon>Hypsibioidea</taxon>
        <taxon>Ramazzottiidae</taxon>
        <taxon>Ramazzottius</taxon>
    </lineage>
</organism>
<feature type="compositionally biased region" description="Low complexity" evidence="2">
    <location>
        <begin position="205"/>
        <end position="215"/>
    </location>
</feature>
<dbReference type="OrthoDB" id="547796at2759"/>